<evidence type="ECO:0000313" key="45">
    <source>
        <dbReference type="Proteomes" id="UP000230750"/>
    </source>
</evidence>
<evidence type="ECO:0000256" key="13">
    <source>
        <dbReference type="ARBA" id="ARBA00023369"/>
    </source>
</evidence>
<dbReference type="EMBL" id="MRZV01000801">
    <property type="protein sequence ID" value="PIK44098.1"/>
    <property type="molecule type" value="Genomic_DNA"/>
</dbReference>
<evidence type="ECO:0000256" key="3">
    <source>
        <dbReference type="ARBA" id="ARBA00015133"/>
    </source>
</evidence>
<dbReference type="Gene3D" id="3.40.50.1110">
    <property type="entry name" value="SGNH hydrolase"/>
    <property type="match status" value="1"/>
</dbReference>
<evidence type="ECO:0000256" key="28">
    <source>
        <dbReference type="ARBA" id="ARBA00048058"/>
    </source>
</evidence>
<evidence type="ECO:0000256" key="24">
    <source>
        <dbReference type="ARBA" id="ARBA00047459"/>
    </source>
</evidence>
<evidence type="ECO:0000256" key="18">
    <source>
        <dbReference type="ARBA" id="ARBA00031485"/>
    </source>
</evidence>
<comment type="catalytic activity">
    <reaction evidence="39">
        <text>1-hexadecanoyl-2-(9Z)-octadecenoyl-3-octadecanoyl-sn-glycerol + H2O = 1-hexadecanoyl-3-octadecanoyl-sn-glycerol + (9Z)-octadecenoate + H(+)</text>
        <dbReference type="Rhea" id="RHEA:41103"/>
        <dbReference type="ChEBI" id="CHEBI:15377"/>
        <dbReference type="ChEBI" id="CHEBI:15378"/>
        <dbReference type="ChEBI" id="CHEBI:30823"/>
        <dbReference type="ChEBI" id="CHEBI:77623"/>
        <dbReference type="ChEBI" id="CHEBI:77624"/>
    </reaction>
    <physiologicalReaction direction="left-to-right" evidence="39">
        <dbReference type="Rhea" id="RHEA:41104"/>
    </physiologicalReaction>
</comment>
<dbReference type="GO" id="GO:0004806">
    <property type="term" value="F:triacylglycerol lipase activity"/>
    <property type="evidence" value="ECO:0007669"/>
    <property type="project" value="UniProtKB-EC"/>
</dbReference>
<dbReference type="CDD" id="cd01824">
    <property type="entry name" value="Phospholipase_B_like"/>
    <property type="match status" value="1"/>
</dbReference>
<keyword evidence="4" id="KW-1003">Cell membrane</keyword>
<evidence type="ECO:0000256" key="9">
    <source>
        <dbReference type="ARBA" id="ARBA00022989"/>
    </source>
</evidence>
<evidence type="ECO:0000256" key="39">
    <source>
        <dbReference type="ARBA" id="ARBA00048939"/>
    </source>
</evidence>
<comment type="catalytic activity">
    <reaction evidence="14">
        <text>1-hexadecanoyl-2-(9Z,12Z-octadecadienoyl)-sn-glycero-3-phosphocholine + H2O = (9Z,12Z)-octadecadienoate + 1-hexadecanoyl-sn-glycero-3-phosphocholine + H(+)</text>
        <dbReference type="Rhea" id="RHEA:40811"/>
        <dbReference type="ChEBI" id="CHEBI:15377"/>
        <dbReference type="ChEBI" id="CHEBI:15378"/>
        <dbReference type="ChEBI" id="CHEBI:30245"/>
        <dbReference type="ChEBI" id="CHEBI:72998"/>
        <dbReference type="ChEBI" id="CHEBI:73002"/>
    </reaction>
    <physiologicalReaction direction="left-to-right" evidence="14">
        <dbReference type="Rhea" id="RHEA:40812"/>
    </physiologicalReaction>
</comment>
<dbReference type="GO" id="GO:0004622">
    <property type="term" value="F:phosphatidylcholine lysophospholipase activity"/>
    <property type="evidence" value="ECO:0007669"/>
    <property type="project" value="UniProtKB-EC"/>
</dbReference>
<comment type="subcellular location">
    <subcellularLocation>
        <location evidence="1">Apical cell membrane</location>
        <topology evidence="1">Single-pass type I membrane protein</topology>
    </subcellularLocation>
</comment>
<comment type="function">
    <text evidence="20">Calcium-independent membrane-associated phospholipase that catalyzes complete diacylation of phospholipids by hydrolyzing both sn-1 and sn-2 fatty acyl chains attached to the glycerol backbone (phospholipase B activity). Has dual phospholipase and lysophospholipase activities toward diacylphospholipids. Preferentially cleaves sn-2 ester bonds over sn-1 bonds. Acts as a lipase toward glycerolipid substrates. Hydrolyzes fatty acyl chains of diacylglycerols with preference for the sn-2 position and of triacylglycerols with not positional selectivity. May also hydrolyze long chain retinyl esters such as retinyl palmitate. May contribute to digestion of dietary phospholipids, glycerolipids and retinoids, facilitating lipid absorption at the brush border.</text>
</comment>
<organism evidence="44 45">
    <name type="scientific">Stichopus japonicus</name>
    <name type="common">Sea cucumber</name>
    <dbReference type="NCBI Taxonomy" id="307972"/>
    <lineage>
        <taxon>Eukaryota</taxon>
        <taxon>Metazoa</taxon>
        <taxon>Echinodermata</taxon>
        <taxon>Eleutherozoa</taxon>
        <taxon>Echinozoa</taxon>
        <taxon>Holothuroidea</taxon>
        <taxon>Aspidochirotacea</taxon>
        <taxon>Aspidochirotida</taxon>
        <taxon>Stichopodidae</taxon>
        <taxon>Apostichopus</taxon>
    </lineage>
</organism>
<comment type="catalytic activity">
    <reaction evidence="41">
        <text>1,3-di-(9Z-octadecenoyl)-glycerol + H2O = 1-(9Z-octadecenoyl)-glycerol + (9Z)-octadecenoate + H(+)</text>
        <dbReference type="Rhea" id="RHEA:39939"/>
        <dbReference type="ChEBI" id="CHEBI:15377"/>
        <dbReference type="ChEBI" id="CHEBI:15378"/>
        <dbReference type="ChEBI" id="CHEBI:30823"/>
        <dbReference type="ChEBI" id="CHEBI:75342"/>
        <dbReference type="ChEBI" id="CHEBI:75735"/>
    </reaction>
    <physiologicalReaction direction="left-to-right" evidence="41">
        <dbReference type="Rhea" id="RHEA:39940"/>
    </physiologicalReaction>
</comment>
<evidence type="ECO:0000256" key="7">
    <source>
        <dbReference type="ARBA" id="ARBA00022737"/>
    </source>
</evidence>
<comment type="catalytic activity">
    <reaction evidence="30">
        <text>1-hexadecanoyl-2-(9Z,12Z-octadecadienoyl)-sn-glycero-3-phosphocholine + H2O = 2-(9Z,12Z-octadecadienoyl)-sn-glycero-3-phosphocholine + hexadecanoate + H(+)</text>
        <dbReference type="Rhea" id="RHEA:40971"/>
        <dbReference type="ChEBI" id="CHEBI:7896"/>
        <dbReference type="ChEBI" id="CHEBI:15377"/>
        <dbReference type="ChEBI" id="CHEBI:15378"/>
        <dbReference type="ChEBI" id="CHEBI:73002"/>
        <dbReference type="ChEBI" id="CHEBI:76084"/>
    </reaction>
    <physiologicalReaction direction="left-to-right" evidence="30">
        <dbReference type="Rhea" id="RHEA:40972"/>
    </physiologicalReaction>
</comment>
<evidence type="ECO:0000256" key="6">
    <source>
        <dbReference type="ARBA" id="ARBA00022729"/>
    </source>
</evidence>
<dbReference type="GO" id="GO:0031526">
    <property type="term" value="C:brush border membrane"/>
    <property type="evidence" value="ECO:0007669"/>
    <property type="project" value="TreeGrafter"/>
</dbReference>
<keyword evidence="5" id="KW-0812">Transmembrane</keyword>
<comment type="catalytic activity">
    <reaction evidence="29">
        <text>1,2-dihexadecanoyl-sn-glycero-3-phosphocholine + H2O = 1-hexadecanoyl-sn-glycero-3-phosphocholine + hexadecanoate + H(+)</text>
        <dbReference type="Rhea" id="RHEA:41223"/>
        <dbReference type="ChEBI" id="CHEBI:7896"/>
        <dbReference type="ChEBI" id="CHEBI:15377"/>
        <dbReference type="ChEBI" id="CHEBI:15378"/>
        <dbReference type="ChEBI" id="CHEBI:72998"/>
        <dbReference type="ChEBI" id="CHEBI:72999"/>
    </reaction>
    <physiologicalReaction direction="left-to-right" evidence="29">
        <dbReference type="Rhea" id="RHEA:41224"/>
    </physiologicalReaction>
</comment>
<proteinExistence type="inferred from homology"/>
<evidence type="ECO:0000256" key="5">
    <source>
        <dbReference type="ARBA" id="ARBA00022692"/>
    </source>
</evidence>
<comment type="caution">
    <text evidence="44">The sequence shown here is derived from an EMBL/GenBank/DDBJ whole genome shotgun (WGS) entry which is preliminary data.</text>
</comment>
<evidence type="ECO:0000256" key="4">
    <source>
        <dbReference type="ARBA" id="ARBA00022475"/>
    </source>
</evidence>
<evidence type="ECO:0000256" key="1">
    <source>
        <dbReference type="ARBA" id="ARBA00004247"/>
    </source>
</evidence>
<dbReference type="InterPro" id="IPR035547">
    <property type="entry name" value="Phospholipase_B"/>
</dbReference>
<evidence type="ECO:0000256" key="21">
    <source>
        <dbReference type="ARBA" id="ARBA00047324"/>
    </source>
</evidence>
<evidence type="ECO:0000256" key="27">
    <source>
        <dbReference type="ARBA" id="ARBA00048049"/>
    </source>
</evidence>
<comment type="catalytic activity">
    <reaction evidence="23">
        <text>1-(9Z-octadecenoyl)-glycerol + H2O = glycerol + (9Z)-octadecenoate + H(+)</text>
        <dbReference type="Rhea" id="RHEA:38487"/>
        <dbReference type="ChEBI" id="CHEBI:15377"/>
        <dbReference type="ChEBI" id="CHEBI:15378"/>
        <dbReference type="ChEBI" id="CHEBI:17754"/>
        <dbReference type="ChEBI" id="CHEBI:30823"/>
        <dbReference type="ChEBI" id="CHEBI:75342"/>
    </reaction>
    <physiologicalReaction direction="left-to-right" evidence="23">
        <dbReference type="Rhea" id="RHEA:38488"/>
    </physiologicalReaction>
</comment>
<comment type="catalytic activity">
    <reaction evidence="42">
        <text>2-(9Z-octadecenoyl)-glycerol + H2O = glycerol + (9Z)-octadecenoate + H(+)</text>
        <dbReference type="Rhea" id="RHEA:38491"/>
        <dbReference type="ChEBI" id="CHEBI:15377"/>
        <dbReference type="ChEBI" id="CHEBI:15378"/>
        <dbReference type="ChEBI" id="CHEBI:17754"/>
        <dbReference type="ChEBI" id="CHEBI:30823"/>
        <dbReference type="ChEBI" id="CHEBI:73990"/>
    </reaction>
    <physiologicalReaction direction="left-to-right" evidence="42">
        <dbReference type="Rhea" id="RHEA:38492"/>
    </physiologicalReaction>
</comment>
<evidence type="ECO:0000256" key="2">
    <source>
        <dbReference type="ARBA" id="ARBA00009979"/>
    </source>
</evidence>
<comment type="catalytic activity">
    <reaction evidence="34">
        <text>1-hexadecanoyl-2-(9Z-octadecenoyl)-sn-glycero-3-phosphoethanolamine + H2O = 1-hexadecanoyl-sn-glycero-3-phosphoethanolamine + (9Z)-octadecenoate + H(+)</text>
        <dbReference type="Rhea" id="RHEA:40911"/>
        <dbReference type="ChEBI" id="CHEBI:15377"/>
        <dbReference type="ChEBI" id="CHEBI:15378"/>
        <dbReference type="ChEBI" id="CHEBI:30823"/>
        <dbReference type="ChEBI" id="CHEBI:73004"/>
        <dbReference type="ChEBI" id="CHEBI:73007"/>
    </reaction>
    <physiologicalReaction direction="left-to-right" evidence="34">
        <dbReference type="Rhea" id="RHEA:40912"/>
    </physiologicalReaction>
</comment>
<protein>
    <recommendedName>
        <fullName evidence="3">Phospholipase B1, membrane-associated</fullName>
    </recommendedName>
    <alternativeName>
        <fullName evidence="16">Lysophospholipase</fullName>
    </alternativeName>
    <alternativeName>
        <fullName evidence="17">Phospholipase A2</fullName>
    </alternativeName>
    <alternativeName>
        <fullName evidence="19">Phospholipase B/lipase</fullName>
    </alternativeName>
    <alternativeName>
        <fullName evidence="18">Triacylglycerol lipase</fullName>
    </alternativeName>
</protein>
<evidence type="ECO:0000256" key="10">
    <source>
        <dbReference type="ARBA" id="ARBA00023098"/>
    </source>
</evidence>
<evidence type="ECO:0000256" key="37">
    <source>
        <dbReference type="ARBA" id="ARBA00048869"/>
    </source>
</evidence>
<comment type="catalytic activity">
    <reaction evidence="15">
        <text>a 1,2-diacyl-sn-glycero-3-phosphocholine + H2O = a 1-acyl-sn-glycero-3-phosphocholine + a fatty acid + H(+)</text>
        <dbReference type="Rhea" id="RHEA:15801"/>
        <dbReference type="ChEBI" id="CHEBI:15377"/>
        <dbReference type="ChEBI" id="CHEBI:15378"/>
        <dbReference type="ChEBI" id="CHEBI:28868"/>
        <dbReference type="ChEBI" id="CHEBI:57643"/>
        <dbReference type="ChEBI" id="CHEBI:58168"/>
        <dbReference type="EC" id="3.1.1.4"/>
    </reaction>
    <physiologicalReaction direction="left-to-right" evidence="15">
        <dbReference type="Rhea" id="RHEA:15802"/>
    </physiologicalReaction>
</comment>
<keyword evidence="45" id="KW-1185">Reference proteome</keyword>
<dbReference type="SUPFAM" id="SSF52266">
    <property type="entry name" value="SGNH hydrolase"/>
    <property type="match status" value="1"/>
</dbReference>
<comment type="catalytic activity">
    <reaction evidence="33">
        <text>a 1-acyl-sn-glycero-3-phosphocholine + H2O = sn-glycerol 3-phosphocholine + a fatty acid + H(+)</text>
        <dbReference type="Rhea" id="RHEA:15177"/>
        <dbReference type="ChEBI" id="CHEBI:15377"/>
        <dbReference type="ChEBI" id="CHEBI:15378"/>
        <dbReference type="ChEBI" id="CHEBI:16870"/>
        <dbReference type="ChEBI" id="CHEBI:28868"/>
        <dbReference type="ChEBI" id="CHEBI:58168"/>
        <dbReference type="EC" id="3.1.1.5"/>
    </reaction>
    <physiologicalReaction direction="left-to-right" evidence="33">
        <dbReference type="Rhea" id="RHEA:15178"/>
    </physiologicalReaction>
</comment>
<dbReference type="Pfam" id="PF00657">
    <property type="entry name" value="Lipase_GDSL"/>
    <property type="match status" value="1"/>
</dbReference>
<dbReference type="InterPro" id="IPR036514">
    <property type="entry name" value="SGNH_hydro_sf"/>
</dbReference>
<evidence type="ECO:0000256" key="26">
    <source>
        <dbReference type="ARBA" id="ARBA00048015"/>
    </source>
</evidence>
<comment type="catalytic activity">
    <reaction evidence="28">
        <text>1,2-di-(9Z-octadecenoyl)-sn-glycero-3-phosphocholine + H2O = 1-(9Z-octadecenoyl)-sn-glycero-3-phosphocholine + (9Z)-octadecenoate + H(+)</text>
        <dbReference type="Rhea" id="RHEA:40923"/>
        <dbReference type="ChEBI" id="CHEBI:15377"/>
        <dbReference type="ChEBI" id="CHEBI:15378"/>
        <dbReference type="ChEBI" id="CHEBI:28610"/>
        <dbReference type="ChEBI" id="CHEBI:30823"/>
        <dbReference type="ChEBI" id="CHEBI:74669"/>
    </reaction>
    <physiologicalReaction direction="left-to-right" evidence="28">
        <dbReference type="Rhea" id="RHEA:40924"/>
    </physiologicalReaction>
</comment>
<evidence type="ECO:0000256" key="38">
    <source>
        <dbReference type="ARBA" id="ARBA00048872"/>
    </source>
</evidence>
<dbReference type="GO" id="GO:0004623">
    <property type="term" value="F:phospholipase A2 activity"/>
    <property type="evidence" value="ECO:0007669"/>
    <property type="project" value="UniProtKB-EC"/>
</dbReference>
<sequence length="437" mass="48941">MKILLSFVVVCFVGVINGQGYDVKYIGEYLDLVQPAENETTGPLQGFLERLPGYECSQEPTWPGETRFSFPCIPMKRSATKPTSVHYLRPSDVDVIGALGDSLSSANGADACFLPELAYMYRGRCFSSGADGDFHSNPTLATILMKFNPNLKGYSLRTNWWTAPEAGFNVAVPGAVADDMPEQARAIITKMQEDESVDFENDWKVVTIFIGGNDLCAWCDSNGNERAHRTPEAFTAYIEEAIQILYDGMPRVFVNVVNVLQVHQVSKMTGFICDFFHNSWCSAGMNFPEETLAQTRKYNIAVRDMVNMKKFEGREDFAVVVQPFLEETVLPVLPNGDPDYSYFAPDCFHFSSKAHAVAGKELWNNMMEKVGEKSIEWDETATDVLCPTEEFPYIYTKLNSQSDFDITPPGSFAITIKSSKLFTFLLALLPFSMFLSR</sequence>
<dbReference type="PANTHER" id="PTHR21325">
    <property type="entry name" value="PHOSPHOLIPASE B, PLB1"/>
    <property type="match status" value="1"/>
</dbReference>
<dbReference type="STRING" id="307972.A0A2G8K7W9"/>
<dbReference type="Proteomes" id="UP000230750">
    <property type="component" value="Unassembled WGS sequence"/>
</dbReference>
<gene>
    <name evidence="44" type="ORF">BSL78_19058</name>
</gene>
<evidence type="ECO:0000256" key="23">
    <source>
        <dbReference type="ARBA" id="ARBA00047438"/>
    </source>
</evidence>
<evidence type="ECO:0000256" key="35">
    <source>
        <dbReference type="ARBA" id="ARBA00048656"/>
    </source>
</evidence>
<dbReference type="InterPro" id="IPR038885">
    <property type="entry name" value="PLB1"/>
</dbReference>
<evidence type="ECO:0000256" key="41">
    <source>
        <dbReference type="ARBA" id="ARBA00049372"/>
    </source>
</evidence>
<evidence type="ECO:0000256" key="40">
    <source>
        <dbReference type="ARBA" id="ARBA00049363"/>
    </source>
</evidence>
<comment type="catalytic activity">
    <reaction evidence="35">
        <text>1-hexadecanoyl-sn-glycero-3-phosphocholine + H2O = sn-glycerol 3-phosphocholine + hexadecanoate + H(+)</text>
        <dbReference type="Rhea" id="RHEA:40435"/>
        <dbReference type="ChEBI" id="CHEBI:7896"/>
        <dbReference type="ChEBI" id="CHEBI:15377"/>
        <dbReference type="ChEBI" id="CHEBI:15378"/>
        <dbReference type="ChEBI" id="CHEBI:16870"/>
        <dbReference type="ChEBI" id="CHEBI:72998"/>
    </reaction>
    <physiologicalReaction direction="left-to-right" evidence="35">
        <dbReference type="Rhea" id="RHEA:40436"/>
    </physiologicalReaction>
</comment>
<evidence type="ECO:0000256" key="8">
    <source>
        <dbReference type="ARBA" id="ARBA00022801"/>
    </source>
</evidence>
<dbReference type="FunFam" id="3.40.50.1110:FF:000005">
    <property type="entry name" value="Phospholipase B1"/>
    <property type="match status" value="1"/>
</dbReference>
<dbReference type="PANTHER" id="PTHR21325:SF31">
    <property type="entry name" value="GH22081P-RELATED"/>
    <property type="match status" value="1"/>
</dbReference>
<keyword evidence="7" id="KW-0677">Repeat</keyword>
<dbReference type="OrthoDB" id="10265800at2759"/>
<evidence type="ECO:0000256" key="36">
    <source>
        <dbReference type="ARBA" id="ARBA00048699"/>
    </source>
</evidence>
<keyword evidence="11" id="KW-0472">Membrane</keyword>
<reference evidence="44 45" key="1">
    <citation type="journal article" date="2017" name="PLoS Biol.">
        <title>The sea cucumber genome provides insights into morphological evolution and visceral regeneration.</title>
        <authorList>
            <person name="Zhang X."/>
            <person name="Sun L."/>
            <person name="Yuan J."/>
            <person name="Sun Y."/>
            <person name="Gao Y."/>
            <person name="Zhang L."/>
            <person name="Li S."/>
            <person name="Dai H."/>
            <person name="Hamel J.F."/>
            <person name="Liu C."/>
            <person name="Yu Y."/>
            <person name="Liu S."/>
            <person name="Lin W."/>
            <person name="Guo K."/>
            <person name="Jin S."/>
            <person name="Xu P."/>
            <person name="Storey K.B."/>
            <person name="Huan P."/>
            <person name="Zhang T."/>
            <person name="Zhou Y."/>
            <person name="Zhang J."/>
            <person name="Lin C."/>
            <person name="Li X."/>
            <person name="Xing L."/>
            <person name="Huo D."/>
            <person name="Sun M."/>
            <person name="Wang L."/>
            <person name="Mercier A."/>
            <person name="Li F."/>
            <person name="Yang H."/>
            <person name="Xiang J."/>
        </authorList>
    </citation>
    <scope>NUCLEOTIDE SEQUENCE [LARGE SCALE GENOMIC DNA]</scope>
    <source>
        <strain evidence="44">Shaxun</strain>
        <tissue evidence="44">Muscle</tissue>
    </source>
</reference>
<evidence type="ECO:0000256" key="31">
    <source>
        <dbReference type="ARBA" id="ARBA00048374"/>
    </source>
</evidence>
<evidence type="ECO:0000256" key="42">
    <source>
        <dbReference type="ARBA" id="ARBA00049461"/>
    </source>
</evidence>
<accession>A0A2G8K7W9</accession>
<comment type="catalytic activity">
    <reaction evidence="25">
        <text>2,3-di-(9Z)-octadecenoyl-sn-glycerol + H2O = 3-(9Z-octadecenoyl)-sn-glycerol + (9Z)-octadecenoate + H(+)</text>
        <dbReference type="Rhea" id="RHEA:42604"/>
        <dbReference type="ChEBI" id="CHEBI:15377"/>
        <dbReference type="ChEBI" id="CHEBI:15378"/>
        <dbReference type="ChEBI" id="CHEBI:30823"/>
        <dbReference type="ChEBI" id="CHEBI:75824"/>
        <dbReference type="ChEBI" id="CHEBI:75938"/>
    </reaction>
    <physiologicalReaction direction="left-to-right" evidence="25">
        <dbReference type="Rhea" id="RHEA:42605"/>
    </physiologicalReaction>
</comment>
<dbReference type="GO" id="GO:0050253">
    <property type="term" value="F:retinyl-palmitate esterase activity"/>
    <property type="evidence" value="ECO:0007669"/>
    <property type="project" value="TreeGrafter"/>
</dbReference>
<keyword evidence="10" id="KW-0443">Lipid metabolism</keyword>
<comment type="catalytic activity">
    <reaction evidence="31">
        <text>1-octadecanoyl-2-(9Z,12Z)-octadecadienoyl-sn-glycerol + H2O = 1-octadecanoyl-sn-glycerol + (9Z,12Z)-octadecadienoate + H(+)</text>
        <dbReference type="Rhea" id="RHEA:40927"/>
        <dbReference type="ChEBI" id="CHEBI:15377"/>
        <dbReference type="ChEBI" id="CHEBI:15378"/>
        <dbReference type="ChEBI" id="CHEBI:30245"/>
        <dbReference type="ChEBI" id="CHEBI:75550"/>
        <dbReference type="ChEBI" id="CHEBI:77097"/>
    </reaction>
    <physiologicalReaction direction="left-to-right" evidence="31">
        <dbReference type="Rhea" id="RHEA:40928"/>
    </physiologicalReaction>
</comment>
<comment type="catalytic activity">
    <reaction evidence="24">
        <text>1-hexadecanoyl-2-(9Z)-octadecenoyl-3-octadecanoyl-sn-glycerol + H2O = 1-hexadecanoyl-2-(9Z-octadecenoyl)-sn-glycerol + octadecanoate + H(+)</text>
        <dbReference type="Rhea" id="RHEA:41111"/>
        <dbReference type="ChEBI" id="CHEBI:15377"/>
        <dbReference type="ChEBI" id="CHEBI:15378"/>
        <dbReference type="ChEBI" id="CHEBI:25629"/>
        <dbReference type="ChEBI" id="CHEBI:75466"/>
        <dbReference type="ChEBI" id="CHEBI:77623"/>
    </reaction>
    <physiologicalReaction direction="left-to-right" evidence="24">
        <dbReference type="Rhea" id="RHEA:41112"/>
    </physiologicalReaction>
</comment>
<comment type="catalytic activity">
    <reaction evidence="36">
        <text>1-hexadecanoyl-2-(9Z-octadecenoyl)-sn-glycero-3-phosphocholine + H2O = 1-hexadecanoyl-sn-glycero-3-phosphocholine + (9Z)-octadecenoate + H(+)</text>
        <dbReference type="Rhea" id="RHEA:38779"/>
        <dbReference type="ChEBI" id="CHEBI:15377"/>
        <dbReference type="ChEBI" id="CHEBI:15378"/>
        <dbReference type="ChEBI" id="CHEBI:30823"/>
        <dbReference type="ChEBI" id="CHEBI:72998"/>
        <dbReference type="ChEBI" id="CHEBI:73001"/>
    </reaction>
    <physiologicalReaction direction="left-to-right" evidence="36">
        <dbReference type="Rhea" id="RHEA:38780"/>
    </physiologicalReaction>
</comment>
<evidence type="ECO:0000256" key="15">
    <source>
        <dbReference type="ARBA" id="ARBA00023422"/>
    </source>
</evidence>
<feature type="signal peptide" evidence="43">
    <location>
        <begin position="1"/>
        <end position="18"/>
    </location>
</feature>
<comment type="catalytic activity">
    <reaction evidence="32">
        <text>1,2,3-tri-(9Z-octadecenoyl)-glycerol + H2O = di-(9Z)-octadecenoylglycerol + (9Z)-octadecenoate + H(+)</text>
        <dbReference type="Rhea" id="RHEA:38575"/>
        <dbReference type="ChEBI" id="CHEBI:15377"/>
        <dbReference type="ChEBI" id="CHEBI:15378"/>
        <dbReference type="ChEBI" id="CHEBI:30823"/>
        <dbReference type="ChEBI" id="CHEBI:53753"/>
        <dbReference type="ChEBI" id="CHEBI:75945"/>
    </reaction>
    <physiologicalReaction direction="left-to-right" evidence="32">
        <dbReference type="Rhea" id="RHEA:38576"/>
    </physiologicalReaction>
</comment>
<keyword evidence="9" id="KW-1133">Transmembrane helix</keyword>
<dbReference type="InterPro" id="IPR001087">
    <property type="entry name" value="GDSL"/>
</dbReference>
<comment type="catalytic activity">
    <reaction evidence="40">
        <text>1,2-dihexadecanoyl-sn-glycero-3-phosphocholine + 2 H2O = sn-glycerol 3-phosphocholine + 2 hexadecanoate + 2 H(+)</text>
        <dbReference type="Rhea" id="RHEA:40975"/>
        <dbReference type="ChEBI" id="CHEBI:7896"/>
        <dbReference type="ChEBI" id="CHEBI:15377"/>
        <dbReference type="ChEBI" id="CHEBI:15378"/>
        <dbReference type="ChEBI" id="CHEBI:16870"/>
        <dbReference type="ChEBI" id="CHEBI:72999"/>
    </reaction>
    <physiologicalReaction direction="left-to-right" evidence="40">
        <dbReference type="Rhea" id="RHEA:40976"/>
    </physiologicalReaction>
</comment>
<comment type="catalytic activity">
    <reaction evidence="13">
        <text>a triacylglycerol + H2O = a diacylglycerol + a fatty acid + H(+)</text>
        <dbReference type="Rhea" id="RHEA:12044"/>
        <dbReference type="ChEBI" id="CHEBI:15377"/>
        <dbReference type="ChEBI" id="CHEBI:15378"/>
        <dbReference type="ChEBI" id="CHEBI:17855"/>
        <dbReference type="ChEBI" id="CHEBI:18035"/>
        <dbReference type="ChEBI" id="CHEBI:28868"/>
        <dbReference type="EC" id="3.1.1.3"/>
    </reaction>
    <physiologicalReaction direction="left-to-right" evidence="13">
        <dbReference type="Rhea" id="RHEA:12045"/>
    </physiologicalReaction>
</comment>
<evidence type="ECO:0000256" key="14">
    <source>
        <dbReference type="ARBA" id="ARBA00023408"/>
    </source>
</evidence>
<evidence type="ECO:0000256" key="22">
    <source>
        <dbReference type="ARBA" id="ARBA00047363"/>
    </source>
</evidence>
<comment type="catalytic activity">
    <reaction evidence="38">
        <text>1-O-hexadecyl-2-(9Z)-octadecenoyl-sn-glycero-3-phosphocholine + H2O = 1-O-hexadecyl-sn-glycero-3-phosphocholine + (9Z)-octadecenoate + H(+)</text>
        <dbReference type="Rhea" id="RHEA:40915"/>
        <dbReference type="ChEBI" id="CHEBI:15377"/>
        <dbReference type="ChEBI" id="CHEBI:15378"/>
        <dbReference type="ChEBI" id="CHEBI:30823"/>
        <dbReference type="ChEBI" id="CHEBI:34112"/>
        <dbReference type="ChEBI" id="CHEBI:64496"/>
    </reaction>
    <physiologicalReaction direction="left-to-right" evidence="38">
        <dbReference type="Rhea" id="RHEA:40916"/>
    </physiologicalReaction>
</comment>
<evidence type="ECO:0000313" key="44">
    <source>
        <dbReference type="EMBL" id="PIK44098.1"/>
    </source>
</evidence>
<keyword evidence="12" id="KW-0325">Glycoprotein</keyword>
<comment type="catalytic activity">
    <reaction evidence="21">
        <text>1-hexadecanoyl-2-(9Z)-octadecenoyl-3-octadecanoyl-sn-glycerol + H2O = 2-(9Z-octadecenoyl)-3-octadecanoyl-sn-glycerol + hexadecanoate + H(+)</text>
        <dbReference type="Rhea" id="RHEA:41107"/>
        <dbReference type="ChEBI" id="CHEBI:7896"/>
        <dbReference type="ChEBI" id="CHEBI:15377"/>
        <dbReference type="ChEBI" id="CHEBI:15378"/>
        <dbReference type="ChEBI" id="CHEBI:75558"/>
        <dbReference type="ChEBI" id="CHEBI:77623"/>
    </reaction>
    <physiologicalReaction direction="left-to-right" evidence="21">
        <dbReference type="Rhea" id="RHEA:41108"/>
    </physiologicalReaction>
</comment>
<dbReference type="AlphaFoldDB" id="A0A2G8K7W9"/>
<evidence type="ECO:0000256" key="32">
    <source>
        <dbReference type="ARBA" id="ARBA00048386"/>
    </source>
</evidence>
<evidence type="ECO:0000256" key="25">
    <source>
        <dbReference type="ARBA" id="ARBA00048011"/>
    </source>
</evidence>
<dbReference type="GO" id="GO:0006644">
    <property type="term" value="P:phospholipid metabolic process"/>
    <property type="evidence" value="ECO:0007669"/>
    <property type="project" value="TreeGrafter"/>
</dbReference>
<keyword evidence="8" id="KW-0378">Hydrolase</keyword>
<evidence type="ECO:0000256" key="30">
    <source>
        <dbReference type="ARBA" id="ARBA00048362"/>
    </source>
</evidence>
<evidence type="ECO:0000256" key="33">
    <source>
        <dbReference type="ARBA" id="ARBA00048454"/>
    </source>
</evidence>
<evidence type="ECO:0000256" key="11">
    <source>
        <dbReference type="ARBA" id="ARBA00023136"/>
    </source>
</evidence>
<evidence type="ECO:0000256" key="43">
    <source>
        <dbReference type="SAM" id="SignalP"/>
    </source>
</evidence>
<comment type="similarity">
    <text evidence="2">Belongs to the 'GDSL' lipolytic enzyme family. Phospholipase B1 subfamily.</text>
</comment>
<comment type="catalytic activity">
    <reaction evidence="27">
        <text>a 1-O-alkyl-2-acyl-sn-glycero-3-phosphocholine + H2O = a 1-O-alkyl-sn-glycero-3-phosphocholine + a fatty acid + H(+)</text>
        <dbReference type="Rhea" id="RHEA:36231"/>
        <dbReference type="ChEBI" id="CHEBI:15377"/>
        <dbReference type="ChEBI" id="CHEBI:15378"/>
        <dbReference type="ChEBI" id="CHEBI:28868"/>
        <dbReference type="ChEBI" id="CHEBI:30909"/>
        <dbReference type="ChEBI" id="CHEBI:36702"/>
        <dbReference type="EC" id="3.1.1.4"/>
    </reaction>
    <physiologicalReaction direction="left-to-right" evidence="27">
        <dbReference type="Rhea" id="RHEA:36232"/>
    </physiologicalReaction>
</comment>
<feature type="chain" id="PRO_5013567111" description="Phospholipase B1, membrane-associated" evidence="43">
    <location>
        <begin position="19"/>
        <end position="437"/>
    </location>
</feature>
<comment type="catalytic activity">
    <reaction evidence="22">
        <text>1,3-dihexadecanoyl-2-(9Z-octadecenoyl)glycerol + H2O = 1-hexadecanoyl-2-(9Z-octadecenoyl)-glycerol + hexadecanoate + H(+)</text>
        <dbReference type="Rhea" id="RHEA:40979"/>
        <dbReference type="ChEBI" id="CHEBI:7896"/>
        <dbReference type="ChEBI" id="CHEBI:15377"/>
        <dbReference type="ChEBI" id="CHEBI:15378"/>
        <dbReference type="ChEBI" id="CHEBI:75585"/>
        <dbReference type="ChEBI" id="CHEBI:75688"/>
    </reaction>
    <physiologicalReaction direction="left-to-right" evidence="22">
        <dbReference type="Rhea" id="RHEA:40980"/>
    </physiologicalReaction>
</comment>
<comment type="catalytic activity">
    <reaction evidence="26">
        <text>1-hexadecanoyl-2-(9Z-octadecenoyl)-sn-glycero-3-phospho-(1'-sn-glycerol) + H2O = 1-hexadecanoyl-sn-glycero-3-phospho-(1'-sn-glycerol) + (9Z)-octadecenoate + H(+)</text>
        <dbReference type="Rhea" id="RHEA:40919"/>
        <dbReference type="ChEBI" id="CHEBI:15377"/>
        <dbReference type="ChEBI" id="CHEBI:15378"/>
        <dbReference type="ChEBI" id="CHEBI:30823"/>
        <dbReference type="ChEBI" id="CHEBI:72841"/>
        <dbReference type="ChEBI" id="CHEBI:75158"/>
    </reaction>
    <physiologicalReaction direction="left-to-right" evidence="26">
        <dbReference type="Rhea" id="RHEA:40920"/>
    </physiologicalReaction>
</comment>
<evidence type="ECO:0000256" key="12">
    <source>
        <dbReference type="ARBA" id="ARBA00023180"/>
    </source>
</evidence>
<comment type="catalytic activity">
    <reaction evidence="37">
        <text>1,3-dihexadecanoyl-2-(9Z-octadecenoyl)glycerol + H2O = 1,3-dihexadecanoylglycerol + (9Z)-octadecenoate + H(+)</text>
        <dbReference type="Rhea" id="RHEA:40983"/>
        <dbReference type="ChEBI" id="CHEBI:15377"/>
        <dbReference type="ChEBI" id="CHEBI:15378"/>
        <dbReference type="ChEBI" id="CHEBI:30823"/>
        <dbReference type="ChEBI" id="CHEBI:75688"/>
        <dbReference type="ChEBI" id="CHEBI:77619"/>
    </reaction>
    <physiologicalReaction direction="left-to-right" evidence="37">
        <dbReference type="Rhea" id="RHEA:40984"/>
    </physiologicalReaction>
</comment>
<evidence type="ECO:0000256" key="19">
    <source>
        <dbReference type="ARBA" id="ARBA00033022"/>
    </source>
</evidence>
<evidence type="ECO:0000256" key="20">
    <source>
        <dbReference type="ARBA" id="ARBA00045916"/>
    </source>
</evidence>
<evidence type="ECO:0000256" key="17">
    <source>
        <dbReference type="ARBA" id="ARBA00031182"/>
    </source>
</evidence>
<name>A0A2G8K7W9_STIJA</name>
<evidence type="ECO:0000256" key="16">
    <source>
        <dbReference type="ARBA" id="ARBA00029723"/>
    </source>
</evidence>
<evidence type="ECO:0000256" key="29">
    <source>
        <dbReference type="ARBA" id="ARBA00048227"/>
    </source>
</evidence>
<keyword evidence="6 43" id="KW-0732">Signal</keyword>
<evidence type="ECO:0000256" key="34">
    <source>
        <dbReference type="ARBA" id="ARBA00048613"/>
    </source>
</evidence>